<accession>A0A7Y9LR41</accession>
<dbReference type="Pfam" id="PF11292">
    <property type="entry name" value="DUF3093"/>
    <property type="match status" value="1"/>
</dbReference>
<keyword evidence="1" id="KW-0812">Transmembrane</keyword>
<feature type="transmembrane region" description="Helical" evidence="1">
    <location>
        <begin position="30"/>
        <end position="47"/>
    </location>
</feature>
<proteinExistence type="predicted"/>
<organism evidence="2 3">
    <name type="scientific">Psychromicrobium silvestre</name>
    <dbReference type="NCBI Taxonomy" id="1645614"/>
    <lineage>
        <taxon>Bacteria</taxon>
        <taxon>Bacillati</taxon>
        <taxon>Actinomycetota</taxon>
        <taxon>Actinomycetes</taxon>
        <taxon>Micrococcales</taxon>
        <taxon>Micrococcaceae</taxon>
        <taxon>Psychromicrobium</taxon>
    </lineage>
</organism>
<sequence length="165" mass="17872">MPENVDESVPPNNPSSYPGSYIEKLWPSPWIWIVVLGISAAGILILAPINLFAGYVAAVVLFLLQGAFLITSTPRIEVDSNSLTVGRASIERRFIGSVEAFRGDAAFAQRGPKLNGLAFLCLRGWISPVVKIEITDESDPTPYWLTSTRRPEQLVAVLTASGASE</sequence>
<reference evidence="2 3" key="1">
    <citation type="submission" date="2020-07" db="EMBL/GenBank/DDBJ databases">
        <title>Sequencing the genomes of 1000 actinobacteria strains.</title>
        <authorList>
            <person name="Klenk H.-P."/>
        </authorList>
    </citation>
    <scope>NUCLEOTIDE SEQUENCE [LARGE SCALE GENOMIC DNA]</scope>
    <source>
        <strain evidence="2 3">DSM 102047</strain>
    </source>
</reference>
<gene>
    <name evidence="2" type="ORF">FHU41_000272</name>
</gene>
<evidence type="ECO:0000256" key="1">
    <source>
        <dbReference type="SAM" id="Phobius"/>
    </source>
</evidence>
<comment type="caution">
    <text evidence="2">The sequence shown here is derived from an EMBL/GenBank/DDBJ whole genome shotgun (WGS) entry which is preliminary data.</text>
</comment>
<dbReference type="EMBL" id="JACBYQ010000001">
    <property type="protein sequence ID" value="NYE94051.1"/>
    <property type="molecule type" value="Genomic_DNA"/>
</dbReference>
<keyword evidence="3" id="KW-1185">Reference proteome</keyword>
<evidence type="ECO:0000313" key="2">
    <source>
        <dbReference type="EMBL" id="NYE94051.1"/>
    </source>
</evidence>
<keyword evidence="1" id="KW-0472">Membrane</keyword>
<dbReference type="InterPro" id="IPR021443">
    <property type="entry name" value="DUF3093"/>
</dbReference>
<name>A0A7Y9LR41_9MICC</name>
<dbReference type="AlphaFoldDB" id="A0A7Y9LR41"/>
<keyword evidence="1" id="KW-1133">Transmembrane helix</keyword>
<evidence type="ECO:0000313" key="3">
    <source>
        <dbReference type="Proteomes" id="UP000521748"/>
    </source>
</evidence>
<evidence type="ECO:0008006" key="4">
    <source>
        <dbReference type="Google" id="ProtNLM"/>
    </source>
</evidence>
<protein>
    <recommendedName>
        <fullName evidence="4">DUF3093 domain-containing protein</fullName>
    </recommendedName>
</protein>
<dbReference type="Proteomes" id="UP000521748">
    <property type="component" value="Unassembled WGS sequence"/>
</dbReference>
<dbReference type="RefSeq" id="WP_179387865.1">
    <property type="nucleotide sequence ID" value="NZ_JACBYQ010000001.1"/>
</dbReference>